<dbReference type="AlphaFoldDB" id="A0A3G1A4X8"/>
<feature type="domain" description="SpoVT-AbrB" evidence="1">
    <location>
        <begin position="1"/>
        <end position="44"/>
    </location>
</feature>
<dbReference type="Gene3D" id="2.10.260.10">
    <property type="match status" value="1"/>
</dbReference>
<dbReference type="SMART" id="SM00966">
    <property type="entry name" value="SpoVT_AbrB"/>
    <property type="match status" value="1"/>
</dbReference>
<dbReference type="Proteomes" id="UP000266720">
    <property type="component" value="Chromosome"/>
</dbReference>
<gene>
    <name evidence="2" type="ORF">TCARB_0696</name>
</gene>
<evidence type="ECO:0000313" key="3">
    <source>
        <dbReference type="Proteomes" id="UP000266720"/>
    </source>
</evidence>
<dbReference type="EMBL" id="CP007493">
    <property type="protein sequence ID" value="AJB41752.1"/>
    <property type="molecule type" value="Genomic_DNA"/>
</dbReference>
<organism evidence="2 3">
    <name type="scientific">Thermofilum adornatum 1505</name>
    <dbReference type="NCBI Taxonomy" id="697581"/>
    <lineage>
        <taxon>Archaea</taxon>
        <taxon>Thermoproteota</taxon>
        <taxon>Thermoprotei</taxon>
        <taxon>Thermofilales</taxon>
        <taxon>Thermofilaceae</taxon>
        <taxon>Thermofilum</taxon>
    </lineage>
</organism>
<accession>A0A3G1A4X8</accession>
<reference evidence="3" key="1">
    <citation type="book" date="2010" name="EXTREMOPHILES" publisher="0:0-0">
        <title>Complete genome sequences of ten hyperthermophilic archaea reveal their metabolic capabilities and possible ecological roles.</title>
        <editorList>
            <person name="?"/>
        </editorList>
        <authorList>
            <person name="Ravin N.V."/>
            <person name="Mardanov A.V."/>
            <person name="Bonch-Osmolovskaya E.A."/>
            <person name="Skryabin K.G."/>
        </authorList>
    </citation>
    <scope>NUCLEOTIDE SEQUENCE [LARGE SCALE GENOMIC DNA]</scope>
    <source>
        <strain evidence="3">1505</strain>
    </source>
</reference>
<dbReference type="InterPro" id="IPR037914">
    <property type="entry name" value="SpoVT-AbrB_sf"/>
</dbReference>
<dbReference type="KEGG" id="tcb:TCARB_0696"/>
<dbReference type="InterPro" id="IPR007159">
    <property type="entry name" value="SpoVT-AbrB_dom"/>
</dbReference>
<name>A0A3G1A4X8_9CREN</name>
<sequence length="79" mass="9133">MTSDFKVEIPEEVREKLGIKPGDRFMVRIEKGAIILQPIKYREALERLESIADRYLAGPRRINAVRLVEESLDREAGIH</sequence>
<protein>
    <recommendedName>
        <fullName evidence="1">SpoVT-AbrB domain-containing protein</fullName>
    </recommendedName>
</protein>
<dbReference type="NCBIfam" id="TIGR01439">
    <property type="entry name" value="lp_hng_hel_AbrB"/>
    <property type="match status" value="1"/>
</dbReference>
<dbReference type="SUPFAM" id="SSF89447">
    <property type="entry name" value="AbrB/MazE/MraZ-like"/>
    <property type="match status" value="1"/>
</dbReference>
<evidence type="ECO:0000313" key="2">
    <source>
        <dbReference type="EMBL" id="AJB41752.1"/>
    </source>
</evidence>
<evidence type="ECO:0000259" key="1">
    <source>
        <dbReference type="SMART" id="SM00966"/>
    </source>
</evidence>
<dbReference type="GO" id="GO:0003677">
    <property type="term" value="F:DNA binding"/>
    <property type="evidence" value="ECO:0007669"/>
    <property type="project" value="InterPro"/>
</dbReference>
<proteinExistence type="predicted"/>
<dbReference type="Pfam" id="PF04014">
    <property type="entry name" value="MazE_antitoxin"/>
    <property type="match status" value="1"/>
</dbReference>